<dbReference type="PANTHER" id="PTHR43478">
    <property type="entry name" value="NA+/H+ ANTIPORTER-RELATED"/>
    <property type="match status" value="1"/>
</dbReference>
<evidence type="ECO:0000256" key="3">
    <source>
        <dbReference type="ARBA" id="ARBA00022692"/>
    </source>
</evidence>
<feature type="transmembrane region" description="Helical" evidence="6">
    <location>
        <begin position="141"/>
        <end position="171"/>
    </location>
</feature>
<feature type="transmembrane region" description="Helical" evidence="6">
    <location>
        <begin position="12"/>
        <end position="42"/>
    </location>
</feature>
<dbReference type="InterPro" id="IPR018461">
    <property type="entry name" value="Na/H_Antiport_NhaC-like_C"/>
</dbReference>
<gene>
    <name evidence="8" type="ORF">GCM10010982_06750</name>
</gene>
<evidence type="ECO:0000313" key="9">
    <source>
        <dbReference type="Proteomes" id="UP000606935"/>
    </source>
</evidence>
<protein>
    <submittedName>
        <fullName evidence="8">Sodium/hydrogen exchanger</fullName>
    </submittedName>
</protein>
<feature type="transmembrane region" description="Helical" evidence="6">
    <location>
        <begin position="350"/>
        <end position="373"/>
    </location>
</feature>
<evidence type="ECO:0000256" key="4">
    <source>
        <dbReference type="ARBA" id="ARBA00022989"/>
    </source>
</evidence>
<proteinExistence type="predicted"/>
<feature type="transmembrane region" description="Helical" evidence="6">
    <location>
        <begin position="62"/>
        <end position="79"/>
    </location>
</feature>
<feature type="transmembrane region" description="Helical" evidence="6">
    <location>
        <begin position="444"/>
        <end position="464"/>
    </location>
</feature>
<name>A0A917YUR5_9ALTE</name>
<feature type="domain" description="Na+/H+ antiporter NhaC-like C-terminal" evidence="7">
    <location>
        <begin position="152"/>
        <end position="464"/>
    </location>
</feature>
<evidence type="ECO:0000256" key="6">
    <source>
        <dbReference type="SAM" id="Phobius"/>
    </source>
</evidence>
<feature type="transmembrane region" description="Helical" evidence="6">
    <location>
        <begin position="192"/>
        <end position="211"/>
    </location>
</feature>
<evidence type="ECO:0000259" key="7">
    <source>
        <dbReference type="Pfam" id="PF03553"/>
    </source>
</evidence>
<keyword evidence="4 6" id="KW-1133">Transmembrane helix</keyword>
<keyword evidence="5 6" id="KW-0472">Membrane</keyword>
<feature type="transmembrane region" description="Helical" evidence="6">
    <location>
        <begin position="282"/>
        <end position="300"/>
    </location>
</feature>
<feature type="transmembrane region" description="Helical" evidence="6">
    <location>
        <begin position="256"/>
        <end position="275"/>
    </location>
</feature>
<comment type="caution">
    <text evidence="8">The sequence shown here is derived from an EMBL/GenBank/DDBJ whole genome shotgun (WGS) entry which is preliminary data.</text>
</comment>
<dbReference type="EMBL" id="BMLS01000001">
    <property type="protein sequence ID" value="GGO65290.1"/>
    <property type="molecule type" value="Genomic_DNA"/>
</dbReference>
<dbReference type="AlphaFoldDB" id="A0A917YUR5"/>
<dbReference type="GO" id="GO:0005886">
    <property type="term" value="C:plasma membrane"/>
    <property type="evidence" value="ECO:0007669"/>
    <property type="project" value="UniProtKB-SubCell"/>
</dbReference>
<feature type="transmembrane region" description="Helical" evidence="6">
    <location>
        <begin position="100"/>
        <end position="121"/>
    </location>
</feature>
<dbReference type="Pfam" id="PF03553">
    <property type="entry name" value="Na_H_antiporter"/>
    <property type="match status" value="1"/>
</dbReference>
<evidence type="ECO:0000256" key="1">
    <source>
        <dbReference type="ARBA" id="ARBA00004651"/>
    </source>
</evidence>
<evidence type="ECO:0000256" key="2">
    <source>
        <dbReference type="ARBA" id="ARBA00022475"/>
    </source>
</evidence>
<evidence type="ECO:0000256" key="5">
    <source>
        <dbReference type="ARBA" id="ARBA00023136"/>
    </source>
</evidence>
<keyword evidence="9" id="KW-1185">Reference proteome</keyword>
<feature type="transmembrane region" description="Helical" evidence="6">
    <location>
        <begin position="404"/>
        <end position="424"/>
    </location>
</feature>
<dbReference type="Proteomes" id="UP000606935">
    <property type="component" value="Unassembled WGS sequence"/>
</dbReference>
<dbReference type="RefSeq" id="WP_188690279.1">
    <property type="nucleotide sequence ID" value="NZ_BMLS01000001.1"/>
</dbReference>
<comment type="subcellular location">
    <subcellularLocation>
        <location evidence="1">Cell membrane</location>
        <topology evidence="1">Multi-pass membrane protein</topology>
    </subcellularLocation>
</comment>
<sequence>MSIEPGIWSILPFVVAISCAFITRAVIMSLVAGIVVGALQLGLTPVKGFSYVFQESLANKEFIWLCIVVVLISLLFELLKKTGVVAEIAYKLSRRLSNKTQATSAAWVMGMAIIDDYFSPLLTGTIMRPVTDKLMISREKLAYIVDATASSVCILVPFTAWGGYIASLLMIDGSPITSIEQGLSVFTHSIFYNYYALLIISFTLLICLNLIPDFGPMKAAELRASIKKQVVNPHTLNAKSMPVDEIESGWTTSTSLLANLAVPLLLVVSVAFVGASVFNQNWVLDALLVAVIYLYISMAVRGQLKSFVEAGTITNKAITLITPTVIMIALAHCLNFISLELGAADYLKAILIDVVSFETLPVFAFLLAGVIAFSTGSSWGTYAVLFPLFLPLVHQLNDQQITDVTYVVVAAIVGGGVFGDHASPVSDTSILASVGAGCEHIDHIVTQLPYALLVATISAVFYAFY</sequence>
<dbReference type="PANTHER" id="PTHR43478:SF1">
    <property type="entry name" value="NA+_H+ ANTIPORTER NHAC-LIKE C-TERMINAL DOMAIN-CONTAINING PROTEIN"/>
    <property type="match status" value="1"/>
</dbReference>
<evidence type="ECO:0000313" key="8">
    <source>
        <dbReference type="EMBL" id="GGO65290.1"/>
    </source>
</evidence>
<organism evidence="8 9">
    <name type="scientific">Bowmanella pacifica</name>
    <dbReference type="NCBI Taxonomy" id="502051"/>
    <lineage>
        <taxon>Bacteria</taxon>
        <taxon>Pseudomonadati</taxon>
        <taxon>Pseudomonadota</taxon>
        <taxon>Gammaproteobacteria</taxon>
        <taxon>Alteromonadales</taxon>
        <taxon>Alteromonadaceae</taxon>
        <taxon>Bowmanella</taxon>
    </lineage>
</organism>
<reference evidence="8" key="2">
    <citation type="submission" date="2020-09" db="EMBL/GenBank/DDBJ databases">
        <authorList>
            <person name="Sun Q."/>
            <person name="Zhou Y."/>
        </authorList>
    </citation>
    <scope>NUCLEOTIDE SEQUENCE</scope>
    <source>
        <strain evidence="8">CGMCC 1.7086</strain>
    </source>
</reference>
<feature type="transmembrane region" description="Helical" evidence="6">
    <location>
        <begin position="320"/>
        <end position="338"/>
    </location>
</feature>
<accession>A0A917YUR5</accession>
<keyword evidence="2" id="KW-1003">Cell membrane</keyword>
<reference evidence="8" key="1">
    <citation type="journal article" date="2014" name="Int. J. Syst. Evol. Microbiol.">
        <title>Complete genome sequence of Corynebacterium casei LMG S-19264T (=DSM 44701T), isolated from a smear-ripened cheese.</title>
        <authorList>
            <consortium name="US DOE Joint Genome Institute (JGI-PGF)"/>
            <person name="Walter F."/>
            <person name="Albersmeier A."/>
            <person name="Kalinowski J."/>
            <person name="Ruckert C."/>
        </authorList>
    </citation>
    <scope>NUCLEOTIDE SEQUENCE</scope>
    <source>
        <strain evidence="8">CGMCC 1.7086</strain>
    </source>
</reference>
<keyword evidence="3 6" id="KW-0812">Transmembrane</keyword>